<name>A0ABS3IYU1_9HYPH</name>
<evidence type="ECO:0000313" key="10">
    <source>
        <dbReference type="Proteomes" id="UP000664288"/>
    </source>
</evidence>
<evidence type="ECO:0000259" key="7">
    <source>
        <dbReference type="Pfam" id="PF02272"/>
    </source>
</evidence>
<evidence type="ECO:0000256" key="2">
    <source>
        <dbReference type="ARBA" id="ARBA00019841"/>
    </source>
</evidence>
<organism evidence="9 10">
    <name type="scientific">Jiella sonneratiae</name>
    <dbReference type="NCBI Taxonomy" id="2816856"/>
    <lineage>
        <taxon>Bacteria</taxon>
        <taxon>Pseudomonadati</taxon>
        <taxon>Pseudomonadota</taxon>
        <taxon>Alphaproteobacteria</taxon>
        <taxon>Hyphomicrobiales</taxon>
        <taxon>Aurantimonadaceae</taxon>
        <taxon>Jiella</taxon>
    </lineage>
</organism>
<dbReference type="Pfam" id="PF02272">
    <property type="entry name" value="DHHA1"/>
    <property type="match status" value="1"/>
</dbReference>
<dbReference type="PANTHER" id="PTHR30255">
    <property type="entry name" value="SINGLE-STRANDED-DNA-SPECIFIC EXONUCLEASE RECJ"/>
    <property type="match status" value="1"/>
</dbReference>
<dbReference type="Proteomes" id="UP000664288">
    <property type="component" value="Unassembled WGS sequence"/>
</dbReference>
<gene>
    <name evidence="9" type="primary">recJ</name>
    <name evidence="9" type="ORF">J1C47_02895</name>
</gene>
<dbReference type="InterPro" id="IPR038763">
    <property type="entry name" value="DHH_sf"/>
</dbReference>
<dbReference type="PANTHER" id="PTHR30255:SF2">
    <property type="entry name" value="SINGLE-STRANDED-DNA-SPECIFIC EXONUCLEASE RECJ"/>
    <property type="match status" value="1"/>
</dbReference>
<comment type="caution">
    <text evidence="9">The sequence shown here is derived from an EMBL/GenBank/DDBJ whole genome shotgun (WGS) entry which is preliminary data.</text>
</comment>
<feature type="domain" description="DHHA1" evidence="7">
    <location>
        <begin position="372"/>
        <end position="466"/>
    </location>
</feature>
<feature type="domain" description="DDH" evidence="6">
    <location>
        <begin position="97"/>
        <end position="252"/>
    </location>
</feature>
<dbReference type="Gene3D" id="3.90.1640.30">
    <property type="match status" value="1"/>
</dbReference>
<keyword evidence="10" id="KW-1185">Reference proteome</keyword>
<evidence type="ECO:0000259" key="6">
    <source>
        <dbReference type="Pfam" id="PF01368"/>
    </source>
</evidence>
<dbReference type="NCBIfam" id="TIGR00644">
    <property type="entry name" value="recJ"/>
    <property type="match status" value="1"/>
</dbReference>
<evidence type="ECO:0000256" key="3">
    <source>
        <dbReference type="ARBA" id="ARBA00022722"/>
    </source>
</evidence>
<dbReference type="InterPro" id="IPR003156">
    <property type="entry name" value="DHHA1_dom"/>
</dbReference>
<keyword evidence="5 9" id="KW-0269">Exonuclease</keyword>
<accession>A0ABS3IYU1</accession>
<protein>
    <recommendedName>
        <fullName evidence="2">Single-stranded-DNA-specific exonuclease RecJ</fullName>
    </recommendedName>
</protein>
<evidence type="ECO:0000256" key="1">
    <source>
        <dbReference type="ARBA" id="ARBA00005915"/>
    </source>
</evidence>
<dbReference type="SUPFAM" id="SSF64182">
    <property type="entry name" value="DHH phosphoesterases"/>
    <property type="match status" value="1"/>
</dbReference>
<reference evidence="9 10" key="1">
    <citation type="submission" date="2021-03" db="EMBL/GenBank/DDBJ databases">
        <title>Whole genome sequence of Jiella sp. MQZ13P-4.</title>
        <authorList>
            <person name="Tuo L."/>
        </authorList>
    </citation>
    <scope>NUCLEOTIDE SEQUENCE [LARGE SCALE GENOMIC DNA]</scope>
    <source>
        <strain evidence="9 10">MQZ13P-4</strain>
    </source>
</reference>
<feature type="domain" description="RecJ OB" evidence="8">
    <location>
        <begin position="483"/>
        <end position="592"/>
    </location>
</feature>
<dbReference type="GO" id="GO:0004527">
    <property type="term" value="F:exonuclease activity"/>
    <property type="evidence" value="ECO:0007669"/>
    <property type="project" value="UniProtKB-KW"/>
</dbReference>
<sequence length="599" mass="62911">MPATGSNHFLGVERSATGRRWKSALDARGEGEALAMAQKLGIPDVVARVMAARGVETATAARFLAPKLRDEMPDPSVLTDMDAAAARLADAVARRERVAIFGDYDVDGAASSALIWRFLAHYGLDPAIRIPDRITEGYGPNRPAIDEIADAGATLLVSVDCGTSSCEVFAHARQRGLDVVVLDHHQAAADLPSVTALVNPNRQDDLSGLGHLAAAGVVFMTLVATRRLLRQRRVVTEPPIDLMRLVDLVALATVCDVVPLKGLNRAFVVQGLAVMRRHDNVGLKALCRVARLSGPVRSGHLGFLIGPRINAGGRIGDAALGSRLLCLLDQVEAEAIAERLDVLNGERQAMEARMLAEADAEVAAEIGAGEGPPVLVAASNDWHPGIVGLIAARLKERYRRPAFAVAFGADGKGSGSGRSVAGVDLGRLVRKAVDCGIVEKGGGHAMAAGLTVRRERLGDLRHFLEAEALADVAAASRADALRIDAAVSAAGVTVPLYEMLEKAGPFGAGHEPPLLAVARHRVVDARIVGNGHVAVRLKGEEGATMRAIAFKAAGSDLGEILQSSQGRALHLAGSLSADFFRGEQEVSFRILDAAVAGYA</sequence>
<dbReference type="EMBL" id="JAFMPY010000003">
    <property type="protein sequence ID" value="MBO0902574.1"/>
    <property type="molecule type" value="Genomic_DNA"/>
</dbReference>
<dbReference type="InterPro" id="IPR041122">
    <property type="entry name" value="RecJ_OB"/>
</dbReference>
<dbReference type="Gene3D" id="3.10.310.30">
    <property type="match status" value="1"/>
</dbReference>
<comment type="similarity">
    <text evidence="1">Belongs to the RecJ family.</text>
</comment>
<keyword evidence="3" id="KW-0540">Nuclease</keyword>
<evidence type="ECO:0000256" key="5">
    <source>
        <dbReference type="ARBA" id="ARBA00022839"/>
    </source>
</evidence>
<evidence type="ECO:0000313" key="9">
    <source>
        <dbReference type="EMBL" id="MBO0902574.1"/>
    </source>
</evidence>
<dbReference type="InterPro" id="IPR051673">
    <property type="entry name" value="SSDNA_exonuclease_RecJ"/>
</dbReference>
<dbReference type="InterPro" id="IPR004610">
    <property type="entry name" value="RecJ"/>
</dbReference>
<dbReference type="RefSeq" id="WP_207349222.1">
    <property type="nucleotide sequence ID" value="NZ_JAFMPY010000003.1"/>
</dbReference>
<evidence type="ECO:0000259" key="8">
    <source>
        <dbReference type="Pfam" id="PF17768"/>
    </source>
</evidence>
<dbReference type="InterPro" id="IPR001667">
    <property type="entry name" value="DDH_dom"/>
</dbReference>
<dbReference type="Pfam" id="PF17768">
    <property type="entry name" value="RecJ_OB"/>
    <property type="match status" value="1"/>
</dbReference>
<dbReference type="Pfam" id="PF01368">
    <property type="entry name" value="DHH"/>
    <property type="match status" value="1"/>
</dbReference>
<keyword evidence="4" id="KW-0378">Hydrolase</keyword>
<evidence type="ECO:0000256" key="4">
    <source>
        <dbReference type="ARBA" id="ARBA00022801"/>
    </source>
</evidence>
<proteinExistence type="inferred from homology"/>